<reference evidence="1" key="1">
    <citation type="journal article" date="2014" name="Front. Microbiol.">
        <title>High frequency of phylogenetically diverse reductive dehalogenase-homologous genes in deep subseafloor sedimentary metagenomes.</title>
        <authorList>
            <person name="Kawai M."/>
            <person name="Futagami T."/>
            <person name="Toyoda A."/>
            <person name="Takaki Y."/>
            <person name="Nishi S."/>
            <person name="Hori S."/>
            <person name="Arai W."/>
            <person name="Tsubouchi T."/>
            <person name="Morono Y."/>
            <person name="Uchiyama I."/>
            <person name="Ito T."/>
            <person name="Fujiyama A."/>
            <person name="Inagaki F."/>
            <person name="Takami H."/>
        </authorList>
    </citation>
    <scope>NUCLEOTIDE SEQUENCE</scope>
    <source>
        <strain evidence="1">Expedition CK06-06</strain>
    </source>
</reference>
<evidence type="ECO:0008006" key="2">
    <source>
        <dbReference type="Google" id="ProtNLM"/>
    </source>
</evidence>
<protein>
    <recommendedName>
        <fullName evidence="2">IrrE N-terminal-like domain-containing protein</fullName>
    </recommendedName>
</protein>
<dbReference type="EMBL" id="BARW01003223">
    <property type="protein sequence ID" value="GAI64780.1"/>
    <property type="molecule type" value="Genomic_DNA"/>
</dbReference>
<organism evidence="1">
    <name type="scientific">marine sediment metagenome</name>
    <dbReference type="NCBI Taxonomy" id="412755"/>
    <lineage>
        <taxon>unclassified sequences</taxon>
        <taxon>metagenomes</taxon>
        <taxon>ecological metagenomes</taxon>
    </lineage>
</organism>
<accession>X1RNN7</accession>
<name>X1RNN7_9ZZZZ</name>
<evidence type="ECO:0000313" key="1">
    <source>
        <dbReference type="EMBL" id="GAI64780.1"/>
    </source>
</evidence>
<comment type="caution">
    <text evidence="1">The sequence shown here is derived from an EMBL/GenBank/DDBJ whole genome shotgun (WGS) entry which is preliminary data.</text>
</comment>
<sequence length="138" mass="16246">MRLLEIENPLRQIIHQFIADTYGIRKGLPDVQVLDRKQWAEKFPGMVGVSPALFHVRQNALYFVEVPPNPYDVAHEILHWYQAQEIGAENYLQEIKNPETRERYEKAADDVAGTFEHRLSTEFRRYGIIKEPAERARR</sequence>
<gene>
    <name evidence="1" type="ORF">S12H4_08366</name>
</gene>
<dbReference type="AlphaFoldDB" id="X1RNN7"/>
<proteinExistence type="predicted"/>